<evidence type="ECO:0000313" key="2">
    <source>
        <dbReference type="Proteomes" id="UP000024635"/>
    </source>
</evidence>
<dbReference type="AlphaFoldDB" id="A0A016W1L2"/>
<name>A0A016W1L2_9BILA</name>
<protein>
    <submittedName>
        <fullName evidence="1">Uncharacterized protein</fullName>
    </submittedName>
</protein>
<evidence type="ECO:0000313" key="1">
    <source>
        <dbReference type="EMBL" id="EYC32903.1"/>
    </source>
</evidence>
<comment type="caution">
    <text evidence="1">The sequence shown here is derived from an EMBL/GenBank/DDBJ whole genome shotgun (WGS) entry which is preliminary data.</text>
</comment>
<accession>A0A016W1L2</accession>
<keyword evidence="2" id="KW-1185">Reference proteome</keyword>
<reference evidence="2" key="1">
    <citation type="journal article" date="2015" name="Nat. Genet.">
        <title>The genome and transcriptome of the zoonotic hookworm Ancylostoma ceylanicum identify infection-specific gene families.</title>
        <authorList>
            <person name="Schwarz E.M."/>
            <person name="Hu Y."/>
            <person name="Antoshechkin I."/>
            <person name="Miller M.M."/>
            <person name="Sternberg P.W."/>
            <person name="Aroian R.V."/>
        </authorList>
    </citation>
    <scope>NUCLEOTIDE SEQUENCE</scope>
    <source>
        <strain evidence="2">HY135</strain>
    </source>
</reference>
<organism evidence="1 2">
    <name type="scientific">Ancylostoma ceylanicum</name>
    <dbReference type="NCBI Taxonomy" id="53326"/>
    <lineage>
        <taxon>Eukaryota</taxon>
        <taxon>Metazoa</taxon>
        <taxon>Ecdysozoa</taxon>
        <taxon>Nematoda</taxon>
        <taxon>Chromadorea</taxon>
        <taxon>Rhabditida</taxon>
        <taxon>Rhabditina</taxon>
        <taxon>Rhabditomorpha</taxon>
        <taxon>Strongyloidea</taxon>
        <taxon>Ancylostomatidae</taxon>
        <taxon>Ancylostomatinae</taxon>
        <taxon>Ancylostoma</taxon>
    </lineage>
</organism>
<proteinExistence type="predicted"/>
<gene>
    <name evidence="1" type="primary">Acey_s0002.g500</name>
    <name evidence="1" type="ORF">Y032_0002g500</name>
</gene>
<dbReference type="Proteomes" id="UP000024635">
    <property type="component" value="Unassembled WGS sequence"/>
</dbReference>
<sequence>MSLTFLTKTVSPEIIFWNVLHIGFRDYAVVPTYHNVTLSILKIVFTVFRYRDRFIIGAVISSSLNNYGSRDVENRGPLRGATIANRCLAIIFFLTAPTECFC</sequence>
<dbReference type="EMBL" id="JARK01001338">
    <property type="protein sequence ID" value="EYC32903.1"/>
    <property type="molecule type" value="Genomic_DNA"/>
</dbReference>